<feature type="signal peptide" evidence="2">
    <location>
        <begin position="1"/>
        <end position="22"/>
    </location>
</feature>
<gene>
    <name evidence="3" type="ORF">TSPGSL018_16201</name>
</gene>
<reference evidence="3" key="1">
    <citation type="submission" date="2014-05" db="EMBL/GenBank/DDBJ databases">
        <title>The transcriptome of the halophilic microalga Tetraselmis sp. GSL018 isolated from the Great Salt Lake, Utah.</title>
        <authorList>
            <person name="Jinkerson R.E."/>
            <person name="D'Adamo S."/>
            <person name="Posewitz M.C."/>
        </authorList>
    </citation>
    <scope>NUCLEOTIDE SEQUENCE</scope>
    <source>
        <strain evidence="3">GSL018</strain>
    </source>
</reference>
<dbReference type="AlphaFoldDB" id="A0A061RYQ7"/>
<feature type="compositionally biased region" description="Low complexity" evidence="1">
    <location>
        <begin position="99"/>
        <end position="113"/>
    </location>
</feature>
<proteinExistence type="predicted"/>
<dbReference type="EMBL" id="GBEZ01007430">
    <property type="protein sequence ID" value="JAC78032.1"/>
    <property type="molecule type" value="Transcribed_RNA"/>
</dbReference>
<evidence type="ECO:0000256" key="2">
    <source>
        <dbReference type="SAM" id="SignalP"/>
    </source>
</evidence>
<evidence type="ECO:0008006" key="4">
    <source>
        <dbReference type="Google" id="ProtNLM"/>
    </source>
</evidence>
<protein>
    <recommendedName>
        <fullName evidence="4">Secreted protein</fullName>
    </recommendedName>
</protein>
<evidence type="ECO:0000313" key="3">
    <source>
        <dbReference type="EMBL" id="JAC78032.1"/>
    </source>
</evidence>
<organism evidence="3">
    <name type="scientific">Tetraselmis sp. GSL018</name>
    <dbReference type="NCBI Taxonomy" id="582737"/>
    <lineage>
        <taxon>Eukaryota</taxon>
        <taxon>Viridiplantae</taxon>
        <taxon>Chlorophyta</taxon>
        <taxon>core chlorophytes</taxon>
        <taxon>Chlorodendrophyceae</taxon>
        <taxon>Chlorodendrales</taxon>
        <taxon>Chlorodendraceae</taxon>
        <taxon>Tetraselmis</taxon>
    </lineage>
</organism>
<feature type="region of interest" description="Disordered" evidence="1">
    <location>
        <begin position="99"/>
        <end position="184"/>
    </location>
</feature>
<accession>A0A061RYQ7</accession>
<evidence type="ECO:0000256" key="1">
    <source>
        <dbReference type="SAM" id="MobiDB-lite"/>
    </source>
</evidence>
<feature type="compositionally biased region" description="Polar residues" evidence="1">
    <location>
        <begin position="117"/>
        <end position="131"/>
    </location>
</feature>
<feature type="non-terminal residue" evidence="3">
    <location>
        <position position="184"/>
    </location>
</feature>
<name>A0A061RYQ7_9CHLO</name>
<sequence length="184" mass="19923">MICSGALAQLWLCFVCNHVAVGKGLLEWDVTQHRYLVSWVSSMGGKRTENSKHGSARLTAAMGSCHFLFAVVPGTRPTTGNHDGHYWLQLPVKVPSMSSHLSPLVSPPQSLSRSHAHSTCPSRASRGSPQPYTHVRQNFEGAQPTSVHLRREDSELATARRRIGPACPLGTGGQSAGRLHQPNS</sequence>
<feature type="chain" id="PRO_5001606076" description="Secreted protein" evidence="2">
    <location>
        <begin position="23"/>
        <end position="184"/>
    </location>
</feature>
<keyword evidence="2" id="KW-0732">Signal</keyword>